<evidence type="ECO:0000313" key="4">
    <source>
        <dbReference type="Proteomes" id="UP001162834"/>
    </source>
</evidence>
<dbReference type="Gene3D" id="3.40.50.620">
    <property type="entry name" value="HUPs"/>
    <property type="match status" value="1"/>
</dbReference>
<dbReference type="InterPro" id="IPR006016">
    <property type="entry name" value="UspA"/>
</dbReference>
<sequence>MQTIVVAYDASDSARLALERAADLAQAFGARLIATSVSPVLQGASRVGGGVDPADPPERHAEQLQEAQALLSARGVEADAIAAVGHPEEAIVAVAKEQGADLIVVGSHGAGLAARILGQSVSDGVVHRAPCDVYVAHSR</sequence>
<protein>
    <submittedName>
        <fullName evidence="3">Universal stress protein</fullName>
    </submittedName>
</protein>
<dbReference type="PANTHER" id="PTHR46268:SF6">
    <property type="entry name" value="UNIVERSAL STRESS PROTEIN UP12"/>
    <property type="match status" value="1"/>
</dbReference>
<dbReference type="SUPFAM" id="SSF52402">
    <property type="entry name" value="Adenine nucleotide alpha hydrolases-like"/>
    <property type="match status" value="1"/>
</dbReference>
<comment type="similarity">
    <text evidence="1">Belongs to the universal stress protein A family.</text>
</comment>
<dbReference type="AlphaFoldDB" id="A0A9E6Y3H0"/>
<dbReference type="RefSeq" id="WP_259313189.1">
    <property type="nucleotide sequence ID" value="NZ_CP087164.1"/>
</dbReference>
<dbReference type="EMBL" id="CP087164">
    <property type="protein sequence ID" value="UGS39185.1"/>
    <property type="molecule type" value="Genomic_DNA"/>
</dbReference>
<dbReference type="PRINTS" id="PR01438">
    <property type="entry name" value="UNVRSLSTRESS"/>
</dbReference>
<dbReference type="Pfam" id="PF00582">
    <property type="entry name" value="Usp"/>
    <property type="match status" value="1"/>
</dbReference>
<accession>A0A9E6Y3H0</accession>
<name>A0A9E6Y3H0_9ACTN</name>
<feature type="domain" description="UspA" evidence="2">
    <location>
        <begin position="1"/>
        <end position="136"/>
    </location>
</feature>
<dbReference type="KEGG" id="sbae:DSM104329_05617"/>
<evidence type="ECO:0000256" key="1">
    <source>
        <dbReference type="ARBA" id="ARBA00008791"/>
    </source>
</evidence>
<dbReference type="InterPro" id="IPR006015">
    <property type="entry name" value="Universal_stress_UspA"/>
</dbReference>
<dbReference type="InterPro" id="IPR014729">
    <property type="entry name" value="Rossmann-like_a/b/a_fold"/>
</dbReference>
<reference evidence="3" key="1">
    <citation type="journal article" date="2022" name="Int. J. Syst. Evol. Microbiol.">
        <title>Pseudomonas aegrilactucae sp. nov. and Pseudomonas morbosilactucae sp. nov., pathogens causing bacterial rot of lettuce in Japan.</title>
        <authorList>
            <person name="Sawada H."/>
            <person name="Fujikawa T."/>
            <person name="Satou M."/>
        </authorList>
    </citation>
    <scope>NUCLEOTIDE SEQUENCE</scope>
    <source>
        <strain evidence="3">0166_1</strain>
    </source>
</reference>
<dbReference type="Proteomes" id="UP001162834">
    <property type="component" value="Chromosome"/>
</dbReference>
<gene>
    <name evidence="3" type="ORF">DSM104329_05617</name>
</gene>
<proteinExistence type="inferred from homology"/>
<dbReference type="CDD" id="cd00293">
    <property type="entry name" value="USP-like"/>
    <property type="match status" value="1"/>
</dbReference>
<keyword evidence="4" id="KW-1185">Reference proteome</keyword>
<evidence type="ECO:0000259" key="2">
    <source>
        <dbReference type="Pfam" id="PF00582"/>
    </source>
</evidence>
<evidence type="ECO:0000313" key="3">
    <source>
        <dbReference type="EMBL" id="UGS39185.1"/>
    </source>
</evidence>
<organism evidence="3 4">
    <name type="scientific">Capillimicrobium parvum</name>
    <dbReference type="NCBI Taxonomy" id="2884022"/>
    <lineage>
        <taxon>Bacteria</taxon>
        <taxon>Bacillati</taxon>
        <taxon>Actinomycetota</taxon>
        <taxon>Thermoleophilia</taxon>
        <taxon>Solirubrobacterales</taxon>
        <taxon>Capillimicrobiaceae</taxon>
        <taxon>Capillimicrobium</taxon>
    </lineage>
</organism>
<dbReference type="PANTHER" id="PTHR46268">
    <property type="entry name" value="STRESS RESPONSE PROTEIN NHAX"/>
    <property type="match status" value="1"/>
</dbReference>